<accession>A0A1H4PKG9</accession>
<keyword evidence="3" id="KW-1185">Reference proteome</keyword>
<dbReference type="STRING" id="53406.SAMN05421553_0284"/>
<dbReference type="Pfam" id="PF05616">
    <property type="entry name" value="Neisseria_TspB"/>
    <property type="match status" value="1"/>
</dbReference>
<protein>
    <submittedName>
        <fullName evidence="2">TspB protein</fullName>
    </submittedName>
</protein>
<feature type="compositionally biased region" description="Basic and acidic residues" evidence="1">
    <location>
        <begin position="24"/>
        <end position="42"/>
    </location>
</feature>
<dbReference type="InterPro" id="IPR008708">
    <property type="entry name" value="Neisseria_TspB"/>
</dbReference>
<dbReference type="AlphaFoldDB" id="A0A1H4PKG9"/>
<feature type="compositionally biased region" description="Low complexity" evidence="1">
    <location>
        <begin position="43"/>
        <end position="73"/>
    </location>
</feature>
<gene>
    <name evidence="2" type="ORF">SAMN05421553_0284</name>
</gene>
<dbReference type="Proteomes" id="UP000242849">
    <property type="component" value="Unassembled WGS sequence"/>
</dbReference>
<dbReference type="NCBIfam" id="NF041109">
    <property type="entry name" value="VF_TspB_C_term"/>
    <property type="match status" value="1"/>
</dbReference>
<dbReference type="EMBL" id="FNSC01000001">
    <property type="protein sequence ID" value="SEC07734.1"/>
    <property type="molecule type" value="Genomic_DNA"/>
</dbReference>
<reference evidence="3" key="1">
    <citation type="submission" date="2016-10" db="EMBL/GenBank/DDBJ databases">
        <authorList>
            <person name="Varghese N."/>
            <person name="Submissions S."/>
        </authorList>
    </citation>
    <scope>NUCLEOTIDE SEQUENCE [LARGE SCALE GENOMIC DNA]</scope>
    <source>
        <strain evidence="3">DSM 12111</strain>
    </source>
</reference>
<name>A0A1H4PKG9_PSEAG</name>
<proteinExistence type="predicted"/>
<evidence type="ECO:0000256" key="1">
    <source>
        <dbReference type="SAM" id="MobiDB-lite"/>
    </source>
</evidence>
<feature type="region of interest" description="Disordered" evidence="1">
    <location>
        <begin position="1"/>
        <end position="119"/>
    </location>
</feature>
<sequence length="250" mass="26333">MECDLGTVGGELQCIPKPPSPQMTDKKVDQEIVEKTNPDGSKDTTTTTTTTTTKCTGVKSCSTSTTTNVSNNHTKADGTPGGESNTCTGPGCKDADGKTQEEREEEEEEKNESKVTGGQTCEAAPACEGDAVQCAILKQQYEARCDFEESEDFESNKADIKGLFEGQGDKFKLDEGSGDIDVPSFINQGTRFLPATCPAAESFSLTTAGGRTFTLSYEPLCRAASDLSGLFVAVATILAALYVGRSVGGN</sequence>
<evidence type="ECO:0000313" key="3">
    <source>
        <dbReference type="Proteomes" id="UP000242849"/>
    </source>
</evidence>
<evidence type="ECO:0000313" key="2">
    <source>
        <dbReference type="EMBL" id="SEC07734.1"/>
    </source>
</evidence>
<organism evidence="2 3">
    <name type="scientific">Pseudomonas anguilliseptica</name>
    <dbReference type="NCBI Taxonomy" id="53406"/>
    <lineage>
        <taxon>Bacteria</taxon>
        <taxon>Pseudomonadati</taxon>
        <taxon>Pseudomonadota</taxon>
        <taxon>Gammaproteobacteria</taxon>
        <taxon>Pseudomonadales</taxon>
        <taxon>Pseudomonadaceae</taxon>
        <taxon>Pseudomonas</taxon>
    </lineage>
</organism>